<sequence>MPAKTTAALAAGLAAIAVLYLSASALVAKPSTPLSGPTETRVSVVPITFDRDDPTKTRFGKLIYRGGLNLFARSVHFGGYSAIALDSGRTRLLALSDAGSWMRATLDYDGSRLASLSNVMLGPLLDKDGSPLRSENRQDAEGMALLSGDTHEGSALVSFERDHRIMRYLFTPDRFGPPNGTIPLPKAARAMNANQGLEAIATIRSGRMEGTVVALPEYLRDRAGNLIGWLIGGPSPGTITIRRLGGFDITDAAGLPDGGLLLLERRFRYSEGVKMRIRRIAPADLRPGKLITGETLLETDDLLNIDNMEAIAVHRAQDGATVLTLMSDDNFSAFQRSLIMQFTLP</sequence>
<dbReference type="SUPFAM" id="SSF50956">
    <property type="entry name" value="Thermostable phytase (3-phytase)"/>
    <property type="match status" value="1"/>
</dbReference>
<name>A0A1E3VS55_9HYPH</name>
<keyword evidence="4" id="KW-1185">Reference proteome</keyword>
<gene>
    <name evidence="3" type="ORF">AUC70_15710</name>
</gene>
<proteinExistence type="predicted"/>
<dbReference type="Proteomes" id="UP000094172">
    <property type="component" value="Unassembled WGS sequence"/>
</dbReference>
<dbReference type="STRING" id="1774970.AUC70_15710"/>
<evidence type="ECO:0000313" key="3">
    <source>
        <dbReference type="EMBL" id="ODR96360.1"/>
    </source>
</evidence>
<dbReference type="PIRSF" id="PIRSF031900">
    <property type="entry name" value="UCP031900"/>
    <property type="match status" value="1"/>
</dbReference>
<dbReference type="InterPro" id="IPR027372">
    <property type="entry name" value="Phytase-like_dom"/>
</dbReference>
<feature type="chain" id="PRO_5009138525" description="Phytase-like domain-containing protein" evidence="1">
    <location>
        <begin position="29"/>
        <end position="345"/>
    </location>
</feature>
<protein>
    <recommendedName>
        <fullName evidence="2">Phytase-like domain-containing protein</fullName>
    </recommendedName>
</protein>
<evidence type="ECO:0000259" key="2">
    <source>
        <dbReference type="Pfam" id="PF13449"/>
    </source>
</evidence>
<organism evidence="3 4">
    <name type="scientific">Methyloceanibacter stevinii</name>
    <dbReference type="NCBI Taxonomy" id="1774970"/>
    <lineage>
        <taxon>Bacteria</taxon>
        <taxon>Pseudomonadati</taxon>
        <taxon>Pseudomonadota</taxon>
        <taxon>Alphaproteobacteria</taxon>
        <taxon>Hyphomicrobiales</taxon>
        <taxon>Hyphomicrobiaceae</taxon>
        <taxon>Methyloceanibacter</taxon>
    </lineage>
</organism>
<feature type="domain" description="Phytase-like" evidence="2">
    <location>
        <begin position="76"/>
        <end position="331"/>
    </location>
</feature>
<reference evidence="3 4" key="1">
    <citation type="journal article" date="2016" name="Environ. Microbiol.">
        <title>New Methyloceanibacter diversity from North Sea sediments includes methanotroph containing solely the soluble methane monooxygenase.</title>
        <authorList>
            <person name="Vekeman B."/>
            <person name="Kerckhof F.M."/>
            <person name="Cremers G."/>
            <person name="de Vos P."/>
            <person name="Vandamme P."/>
            <person name="Boon N."/>
            <person name="Op den Camp H.J."/>
            <person name="Heylen K."/>
        </authorList>
    </citation>
    <scope>NUCLEOTIDE SEQUENCE [LARGE SCALE GENOMIC DNA]</scope>
    <source>
        <strain evidence="3 4">R-67176</strain>
    </source>
</reference>
<dbReference type="EMBL" id="LPWE01000005">
    <property type="protein sequence ID" value="ODR96360.1"/>
    <property type="molecule type" value="Genomic_DNA"/>
</dbReference>
<evidence type="ECO:0000256" key="1">
    <source>
        <dbReference type="SAM" id="SignalP"/>
    </source>
</evidence>
<keyword evidence="1" id="KW-0732">Signal</keyword>
<accession>A0A1E3VS55</accession>
<dbReference type="InterPro" id="IPR014567">
    <property type="entry name" value="UCP031900"/>
</dbReference>
<comment type="caution">
    <text evidence="3">The sequence shown here is derived from an EMBL/GenBank/DDBJ whole genome shotgun (WGS) entry which is preliminary data.</text>
</comment>
<evidence type="ECO:0000313" key="4">
    <source>
        <dbReference type="Proteomes" id="UP000094172"/>
    </source>
</evidence>
<feature type="signal peptide" evidence="1">
    <location>
        <begin position="1"/>
        <end position="28"/>
    </location>
</feature>
<dbReference type="AlphaFoldDB" id="A0A1E3VS55"/>
<dbReference type="Pfam" id="PF13449">
    <property type="entry name" value="Phytase-like"/>
    <property type="match status" value="1"/>
</dbReference>